<organism evidence="2 3">
    <name type="scientific">Pleurodeles waltl</name>
    <name type="common">Iberian ribbed newt</name>
    <dbReference type="NCBI Taxonomy" id="8319"/>
    <lineage>
        <taxon>Eukaryota</taxon>
        <taxon>Metazoa</taxon>
        <taxon>Chordata</taxon>
        <taxon>Craniata</taxon>
        <taxon>Vertebrata</taxon>
        <taxon>Euteleostomi</taxon>
        <taxon>Amphibia</taxon>
        <taxon>Batrachia</taxon>
        <taxon>Caudata</taxon>
        <taxon>Salamandroidea</taxon>
        <taxon>Salamandridae</taxon>
        <taxon>Pleurodelinae</taxon>
        <taxon>Pleurodeles</taxon>
    </lineage>
</organism>
<name>A0AAV7VPT3_PLEWA</name>
<feature type="region of interest" description="Disordered" evidence="1">
    <location>
        <begin position="1"/>
        <end position="38"/>
    </location>
</feature>
<dbReference type="Proteomes" id="UP001066276">
    <property type="component" value="Chromosome 2_1"/>
</dbReference>
<proteinExistence type="predicted"/>
<dbReference type="EMBL" id="JANPWB010000003">
    <property type="protein sequence ID" value="KAJ1202391.1"/>
    <property type="molecule type" value="Genomic_DNA"/>
</dbReference>
<keyword evidence="3" id="KW-1185">Reference proteome</keyword>
<sequence>MWRPQGVRPVHRCGFSPRRCVPLPPPADPSGESQRAGPARLSIARQIIPVNYTRGGAVERWRCGRVPETARTCRRHRAAGAGGKSKASKVLTRSKGAVPKHIGDSPPPPN</sequence>
<gene>
    <name evidence="2" type="ORF">NDU88_006191</name>
</gene>
<reference evidence="2" key="1">
    <citation type="journal article" date="2022" name="bioRxiv">
        <title>Sequencing and chromosome-scale assembly of the giantPleurodeles waltlgenome.</title>
        <authorList>
            <person name="Brown T."/>
            <person name="Elewa A."/>
            <person name="Iarovenko S."/>
            <person name="Subramanian E."/>
            <person name="Araus A.J."/>
            <person name="Petzold A."/>
            <person name="Susuki M."/>
            <person name="Suzuki K.-i.T."/>
            <person name="Hayashi T."/>
            <person name="Toyoda A."/>
            <person name="Oliveira C."/>
            <person name="Osipova E."/>
            <person name="Leigh N.D."/>
            <person name="Simon A."/>
            <person name="Yun M.H."/>
        </authorList>
    </citation>
    <scope>NUCLEOTIDE SEQUENCE</scope>
    <source>
        <strain evidence="2">20211129_DDA</strain>
        <tissue evidence="2">Liver</tissue>
    </source>
</reference>
<evidence type="ECO:0000256" key="1">
    <source>
        <dbReference type="SAM" id="MobiDB-lite"/>
    </source>
</evidence>
<protein>
    <submittedName>
        <fullName evidence="2">Uncharacterized protein</fullName>
    </submittedName>
</protein>
<evidence type="ECO:0000313" key="3">
    <source>
        <dbReference type="Proteomes" id="UP001066276"/>
    </source>
</evidence>
<feature type="region of interest" description="Disordered" evidence="1">
    <location>
        <begin position="74"/>
        <end position="110"/>
    </location>
</feature>
<dbReference type="AlphaFoldDB" id="A0AAV7VPT3"/>
<evidence type="ECO:0000313" key="2">
    <source>
        <dbReference type="EMBL" id="KAJ1202391.1"/>
    </source>
</evidence>
<comment type="caution">
    <text evidence="2">The sequence shown here is derived from an EMBL/GenBank/DDBJ whole genome shotgun (WGS) entry which is preliminary data.</text>
</comment>
<accession>A0AAV7VPT3</accession>